<keyword evidence="7" id="KW-0804">Transcription</keyword>
<evidence type="ECO:0000259" key="9">
    <source>
        <dbReference type="PROSITE" id="PS01124"/>
    </source>
</evidence>
<keyword evidence="4" id="KW-0902">Two-component regulatory system</keyword>
<dbReference type="PATRIC" id="fig|1705565.3.peg.830"/>
<dbReference type="GO" id="GO:0003700">
    <property type="term" value="F:DNA-binding transcription factor activity"/>
    <property type="evidence" value="ECO:0007669"/>
    <property type="project" value="InterPro"/>
</dbReference>
<keyword evidence="6" id="KW-0238">DNA-binding</keyword>
<comment type="subcellular location">
    <subcellularLocation>
        <location evidence="1">Cytoplasm</location>
    </subcellularLocation>
</comment>
<name>A0A0M1N4E4_9BACL</name>
<evidence type="ECO:0000256" key="8">
    <source>
        <dbReference type="PROSITE-ProRule" id="PRU00169"/>
    </source>
</evidence>
<feature type="domain" description="Response regulatory" evidence="10">
    <location>
        <begin position="2"/>
        <end position="119"/>
    </location>
</feature>
<dbReference type="InterPro" id="IPR009057">
    <property type="entry name" value="Homeodomain-like_sf"/>
</dbReference>
<dbReference type="PROSITE" id="PS01124">
    <property type="entry name" value="HTH_ARAC_FAMILY_2"/>
    <property type="match status" value="1"/>
</dbReference>
<dbReference type="SUPFAM" id="SSF46689">
    <property type="entry name" value="Homeodomain-like"/>
    <property type="match status" value="2"/>
</dbReference>
<dbReference type="OrthoDB" id="159632at2"/>
<evidence type="ECO:0000256" key="6">
    <source>
        <dbReference type="ARBA" id="ARBA00023125"/>
    </source>
</evidence>
<evidence type="ECO:0000313" key="11">
    <source>
        <dbReference type="EMBL" id="KOR76880.1"/>
    </source>
</evidence>
<dbReference type="Gene3D" id="1.10.10.60">
    <property type="entry name" value="Homeodomain-like"/>
    <property type="match status" value="2"/>
</dbReference>
<dbReference type="GO" id="GO:0005737">
    <property type="term" value="C:cytoplasm"/>
    <property type="evidence" value="ECO:0007669"/>
    <property type="project" value="UniProtKB-SubCell"/>
</dbReference>
<accession>A0A0M1N4E4</accession>
<dbReference type="PRINTS" id="PR00032">
    <property type="entry name" value="HTHARAC"/>
</dbReference>
<gene>
    <name evidence="11" type="ORF">AM231_23410</name>
</gene>
<dbReference type="SUPFAM" id="SSF52172">
    <property type="entry name" value="CheY-like"/>
    <property type="match status" value="1"/>
</dbReference>
<dbReference type="EMBL" id="LIUT01000006">
    <property type="protein sequence ID" value="KOR76880.1"/>
    <property type="molecule type" value="Genomic_DNA"/>
</dbReference>
<dbReference type="SMART" id="SM00342">
    <property type="entry name" value="HTH_ARAC"/>
    <property type="match status" value="1"/>
</dbReference>
<dbReference type="PROSITE" id="PS50110">
    <property type="entry name" value="RESPONSE_REGULATORY"/>
    <property type="match status" value="1"/>
</dbReference>
<dbReference type="PANTHER" id="PTHR42713">
    <property type="entry name" value="HISTIDINE KINASE-RELATED"/>
    <property type="match status" value="1"/>
</dbReference>
<dbReference type="Gene3D" id="3.40.50.2300">
    <property type="match status" value="1"/>
</dbReference>
<dbReference type="CDD" id="cd17536">
    <property type="entry name" value="REC_YesN-like"/>
    <property type="match status" value="1"/>
</dbReference>
<keyword evidence="2" id="KW-0963">Cytoplasm</keyword>
<feature type="modified residue" description="4-aspartylphosphate" evidence="8">
    <location>
        <position position="54"/>
    </location>
</feature>
<evidence type="ECO:0000256" key="1">
    <source>
        <dbReference type="ARBA" id="ARBA00004496"/>
    </source>
</evidence>
<dbReference type="InterPro" id="IPR018060">
    <property type="entry name" value="HTH_AraC"/>
</dbReference>
<feature type="domain" description="HTH araC/xylS-type" evidence="9">
    <location>
        <begin position="437"/>
        <end position="535"/>
    </location>
</feature>
<keyword evidence="12" id="KW-1185">Reference proteome</keyword>
<dbReference type="GO" id="GO:0000160">
    <property type="term" value="P:phosphorelay signal transduction system"/>
    <property type="evidence" value="ECO:0007669"/>
    <property type="project" value="UniProtKB-KW"/>
</dbReference>
<evidence type="ECO:0000256" key="2">
    <source>
        <dbReference type="ARBA" id="ARBA00022490"/>
    </source>
</evidence>
<protein>
    <submittedName>
        <fullName evidence="11">AraC family transcriptional regulator</fullName>
    </submittedName>
</protein>
<dbReference type="GO" id="GO:0043565">
    <property type="term" value="F:sequence-specific DNA binding"/>
    <property type="evidence" value="ECO:0007669"/>
    <property type="project" value="InterPro"/>
</dbReference>
<proteinExistence type="predicted"/>
<dbReference type="Pfam" id="PF12833">
    <property type="entry name" value="HTH_18"/>
    <property type="match status" value="1"/>
</dbReference>
<keyword evidence="5" id="KW-0805">Transcription regulation</keyword>
<dbReference type="InterPro" id="IPR051552">
    <property type="entry name" value="HptR"/>
</dbReference>
<evidence type="ECO:0000256" key="5">
    <source>
        <dbReference type="ARBA" id="ARBA00023015"/>
    </source>
</evidence>
<comment type="caution">
    <text evidence="11">The sequence shown here is derived from an EMBL/GenBank/DDBJ whole genome shotgun (WGS) entry which is preliminary data.</text>
</comment>
<evidence type="ECO:0000256" key="7">
    <source>
        <dbReference type="ARBA" id="ARBA00023163"/>
    </source>
</evidence>
<dbReference type="Proteomes" id="UP000036932">
    <property type="component" value="Unassembled WGS sequence"/>
</dbReference>
<keyword evidence="3 8" id="KW-0597">Phosphoprotein</keyword>
<dbReference type="Pfam" id="PF00072">
    <property type="entry name" value="Response_reg"/>
    <property type="match status" value="1"/>
</dbReference>
<dbReference type="InterPro" id="IPR011006">
    <property type="entry name" value="CheY-like_superfamily"/>
</dbReference>
<reference evidence="12" key="1">
    <citation type="submission" date="2015-08" db="EMBL/GenBank/DDBJ databases">
        <title>Genome sequencing project for genomic taxonomy and phylogenomics of Bacillus-like bacteria.</title>
        <authorList>
            <person name="Liu B."/>
            <person name="Wang J."/>
            <person name="Zhu Y."/>
            <person name="Liu G."/>
            <person name="Chen Q."/>
            <person name="Chen Z."/>
            <person name="Lan J."/>
            <person name="Che J."/>
            <person name="Ge C."/>
            <person name="Shi H."/>
            <person name="Pan Z."/>
            <person name="Liu X."/>
        </authorList>
    </citation>
    <scope>NUCLEOTIDE SEQUENCE [LARGE SCALE GENOMIC DNA]</scope>
    <source>
        <strain evidence="12">FJAT-22460</strain>
    </source>
</reference>
<dbReference type="InterPro" id="IPR020449">
    <property type="entry name" value="Tscrpt_reg_AraC-type_HTH"/>
</dbReference>
<dbReference type="AlphaFoldDB" id="A0A0M1N4E4"/>
<dbReference type="PANTHER" id="PTHR42713:SF3">
    <property type="entry name" value="TRANSCRIPTIONAL REGULATORY PROTEIN HPTR"/>
    <property type="match status" value="1"/>
</dbReference>
<dbReference type="InterPro" id="IPR018062">
    <property type="entry name" value="HTH_AraC-typ_CS"/>
</dbReference>
<organism evidence="11 12">
    <name type="scientific">Paenibacillus solani</name>
    <dbReference type="NCBI Taxonomy" id="1705565"/>
    <lineage>
        <taxon>Bacteria</taxon>
        <taxon>Bacillati</taxon>
        <taxon>Bacillota</taxon>
        <taxon>Bacilli</taxon>
        <taxon>Bacillales</taxon>
        <taxon>Paenibacillaceae</taxon>
        <taxon>Paenibacillus</taxon>
    </lineage>
</organism>
<evidence type="ECO:0000256" key="4">
    <source>
        <dbReference type="ARBA" id="ARBA00023012"/>
    </source>
</evidence>
<dbReference type="InterPro" id="IPR001789">
    <property type="entry name" value="Sig_transdc_resp-reg_receiver"/>
</dbReference>
<sequence length="538" mass="62970">MRVLIVDDEQHVREAIELLADWERHGITEIDQAADGEEAVRLIEERKPQIVMTDMRMPRINGIELLTWLHTTKPDIKVLVISGYDDFEYVRHTIRSGGIDYILKPVDPDSLNEALSKAVQAWQLEEEKRQRVTKQNIEMNQMAPFYMDRLFSDLINGYGNKDNIVSQLRSRVPLPADGMECNVAVLCDDQFDEGLLSKFRNKRQLLSFALVNICNELLKDQGITFRHIDKPGEVILLCWNSRLPFNDILERINDGFYSILRRKSHFGAAKMNSFPDDLPKAYSAAIQALCSRNLLTGKSWIHRERAIESENSRSLRLSSYEEQFKLAALSGNKERIEAATDEWLRDVKERDLVSPEHLVRWNSEWDWIQYHWTENEVKSTQEPVEDTEISQDLPYALPYSEEGMICWDRWREQISGRLYAASRVLTQLHSKDNHIIHDIAQYLEQHYHEEISLQQIAGRFFLSREYISRKFKQEFGVTLSDFLGRIRINKAKALLLNPQIRIVQIAEMIGYQDEKYFSKVFKKLEGITPNEYRKTHIH</sequence>
<evidence type="ECO:0000259" key="10">
    <source>
        <dbReference type="PROSITE" id="PS50110"/>
    </source>
</evidence>
<dbReference type="SMART" id="SM00448">
    <property type="entry name" value="REC"/>
    <property type="match status" value="1"/>
</dbReference>
<dbReference type="PROSITE" id="PS00041">
    <property type="entry name" value="HTH_ARAC_FAMILY_1"/>
    <property type="match status" value="1"/>
</dbReference>
<dbReference type="RefSeq" id="WP_054404735.1">
    <property type="nucleotide sequence ID" value="NZ_LIUT01000006.1"/>
</dbReference>
<evidence type="ECO:0000256" key="3">
    <source>
        <dbReference type="ARBA" id="ARBA00022553"/>
    </source>
</evidence>
<evidence type="ECO:0000313" key="12">
    <source>
        <dbReference type="Proteomes" id="UP000036932"/>
    </source>
</evidence>